<keyword evidence="8 18" id="KW-0460">Magnesium</keyword>
<dbReference type="NCBIfam" id="TIGR01652">
    <property type="entry name" value="ATPase-Plipid"/>
    <property type="match status" value="1"/>
</dbReference>
<dbReference type="PRINTS" id="PR00119">
    <property type="entry name" value="CATATPASE"/>
</dbReference>
<keyword evidence="13" id="KW-0739">Sodium transport</keyword>
<keyword evidence="12 19" id="KW-0472">Membrane</keyword>
<evidence type="ECO:0000256" key="14">
    <source>
        <dbReference type="ARBA" id="ARBA00034036"/>
    </source>
</evidence>
<comment type="subcellular location">
    <subcellularLocation>
        <location evidence="2">Endomembrane system</location>
    </subcellularLocation>
    <subcellularLocation>
        <location evidence="1 19">Membrane</location>
        <topology evidence="1 19">Multi-pass membrane protein</topology>
    </subcellularLocation>
</comment>
<dbReference type="Pfam" id="PF16212">
    <property type="entry name" value="PhoLip_ATPase_C"/>
    <property type="match status" value="1"/>
</dbReference>
<dbReference type="GO" id="GO:0005524">
    <property type="term" value="F:ATP binding"/>
    <property type="evidence" value="ECO:0007669"/>
    <property type="project" value="UniProtKB-UniRule"/>
</dbReference>
<keyword evidence="6 17" id="KW-0547">Nucleotide-binding</keyword>
<dbReference type="SUPFAM" id="SSF81653">
    <property type="entry name" value="Calcium ATPase, transduction domain A"/>
    <property type="match status" value="1"/>
</dbReference>
<feature type="transmembrane region" description="Helical" evidence="19">
    <location>
        <begin position="969"/>
        <end position="990"/>
    </location>
</feature>
<dbReference type="InterPro" id="IPR006539">
    <property type="entry name" value="P-type_ATPase_IV"/>
</dbReference>
<feature type="transmembrane region" description="Helical" evidence="19">
    <location>
        <begin position="1072"/>
        <end position="1097"/>
    </location>
</feature>
<feature type="coiled-coil region" evidence="20">
    <location>
        <begin position="729"/>
        <end position="756"/>
    </location>
</feature>
<evidence type="ECO:0000256" key="9">
    <source>
        <dbReference type="ARBA" id="ARBA00022967"/>
    </source>
</evidence>
<gene>
    <name evidence="25" type="ORF">ECRASSUSDP1_LOCUS1159</name>
</gene>
<dbReference type="Proteomes" id="UP001295684">
    <property type="component" value="Unassembled WGS sequence"/>
</dbReference>
<evidence type="ECO:0000256" key="7">
    <source>
        <dbReference type="ARBA" id="ARBA00022840"/>
    </source>
</evidence>
<feature type="binding site" evidence="18">
    <location>
        <position position="912"/>
    </location>
    <ligand>
        <name>Mg(2+)</name>
        <dbReference type="ChEBI" id="CHEBI:18420"/>
    </ligand>
</feature>
<dbReference type="SUPFAM" id="SSF56784">
    <property type="entry name" value="HAD-like"/>
    <property type="match status" value="1"/>
</dbReference>
<dbReference type="SFLD" id="SFLDF00027">
    <property type="entry name" value="p-type_atpase"/>
    <property type="match status" value="1"/>
</dbReference>
<feature type="transmembrane region" description="Helical" evidence="19">
    <location>
        <begin position="419"/>
        <end position="441"/>
    </location>
</feature>
<organism evidence="25 26">
    <name type="scientific">Euplotes crassus</name>
    <dbReference type="NCBI Taxonomy" id="5936"/>
    <lineage>
        <taxon>Eukaryota</taxon>
        <taxon>Sar</taxon>
        <taxon>Alveolata</taxon>
        <taxon>Ciliophora</taxon>
        <taxon>Intramacronucleata</taxon>
        <taxon>Spirotrichea</taxon>
        <taxon>Hypotrichia</taxon>
        <taxon>Euplotida</taxon>
        <taxon>Euplotidae</taxon>
        <taxon>Moneuplotes</taxon>
    </lineage>
</organism>
<evidence type="ECO:0000256" key="18">
    <source>
        <dbReference type="PIRSR" id="PIRSR606539-3"/>
    </source>
</evidence>
<proteinExistence type="inferred from homology"/>
<evidence type="ECO:0000313" key="26">
    <source>
        <dbReference type="Proteomes" id="UP001295684"/>
    </source>
</evidence>
<evidence type="ECO:0000256" key="21">
    <source>
        <dbReference type="SAM" id="MobiDB-lite"/>
    </source>
</evidence>
<feature type="active site" description="4-aspartylphosphate intermediate" evidence="16">
    <location>
        <position position="484"/>
    </location>
</feature>
<keyword evidence="10 19" id="KW-1133">Transmembrane helix</keyword>
<dbReference type="Gene3D" id="2.70.150.10">
    <property type="entry name" value="Calcium-transporting ATPase, cytoplasmic transduction domain A"/>
    <property type="match status" value="1"/>
</dbReference>
<feature type="transmembrane region" description="Helical" evidence="19">
    <location>
        <begin position="1109"/>
        <end position="1129"/>
    </location>
</feature>
<feature type="transmembrane region" description="Helical" evidence="19">
    <location>
        <begin position="170"/>
        <end position="188"/>
    </location>
</feature>
<comment type="similarity">
    <text evidence="3 19">Belongs to the cation transport ATPase (P-type) (TC 3.A.3) family. Type IV subfamily.</text>
</comment>
<dbReference type="InterPro" id="IPR001757">
    <property type="entry name" value="P_typ_ATPase"/>
</dbReference>
<evidence type="ECO:0000256" key="3">
    <source>
        <dbReference type="ARBA" id="ARBA00008109"/>
    </source>
</evidence>
<keyword evidence="9 19" id="KW-1278">Translocase</keyword>
<evidence type="ECO:0000256" key="6">
    <source>
        <dbReference type="ARBA" id="ARBA00022741"/>
    </source>
</evidence>
<dbReference type="Pfam" id="PF16209">
    <property type="entry name" value="PhoLip_ATPase_N"/>
    <property type="match status" value="1"/>
</dbReference>
<comment type="caution">
    <text evidence="25">The sequence shown here is derived from an EMBL/GenBank/DDBJ whole genome shotgun (WGS) entry which is preliminary data.</text>
</comment>
<dbReference type="GO" id="GO:0016887">
    <property type="term" value="F:ATP hydrolysis activity"/>
    <property type="evidence" value="ECO:0007669"/>
    <property type="project" value="InterPro"/>
</dbReference>
<evidence type="ECO:0000256" key="20">
    <source>
        <dbReference type="SAM" id="Coils"/>
    </source>
</evidence>
<evidence type="ECO:0000256" key="16">
    <source>
        <dbReference type="PIRSR" id="PIRSR606539-1"/>
    </source>
</evidence>
<dbReference type="Gene3D" id="3.40.50.1000">
    <property type="entry name" value="HAD superfamily/HAD-like"/>
    <property type="match status" value="1"/>
</dbReference>
<dbReference type="FunFam" id="3.40.50.1000:FF:000014">
    <property type="entry name" value="Phospholipid-transporting ATPase"/>
    <property type="match status" value="1"/>
</dbReference>
<feature type="compositionally biased region" description="Basic and acidic residues" evidence="21">
    <location>
        <begin position="17"/>
        <end position="41"/>
    </location>
</feature>
<keyword evidence="26" id="KW-1185">Reference proteome</keyword>
<dbReference type="InterPro" id="IPR023214">
    <property type="entry name" value="HAD_sf"/>
</dbReference>
<protein>
    <recommendedName>
        <fullName evidence="19">Phospholipid-transporting ATPase</fullName>
        <ecNumber evidence="19">7.6.2.1</ecNumber>
    </recommendedName>
</protein>
<keyword evidence="5 18" id="KW-0479">Metal-binding</keyword>
<dbReference type="InterPro" id="IPR023299">
    <property type="entry name" value="ATPase_P-typ_cyto_dom_N"/>
</dbReference>
<dbReference type="SFLD" id="SFLDS00003">
    <property type="entry name" value="Haloacid_Dehalogenase"/>
    <property type="match status" value="1"/>
</dbReference>
<dbReference type="InterPro" id="IPR032630">
    <property type="entry name" value="P_typ_ATPase_c"/>
</dbReference>
<feature type="transmembrane region" description="Helical" evidence="19">
    <location>
        <begin position="369"/>
        <end position="394"/>
    </location>
</feature>
<feature type="transmembrane region" description="Helical" evidence="19">
    <location>
        <begin position="1176"/>
        <end position="1195"/>
    </location>
</feature>
<feature type="region of interest" description="Disordered" evidence="21">
    <location>
        <begin position="1"/>
        <end position="83"/>
    </location>
</feature>
<feature type="domain" description="P-type ATPase N-terminal" evidence="23">
    <location>
        <begin position="118"/>
        <end position="176"/>
    </location>
</feature>
<dbReference type="SUPFAM" id="SSF81665">
    <property type="entry name" value="Calcium ATPase, transmembrane domain M"/>
    <property type="match status" value="1"/>
</dbReference>
<keyword evidence="11" id="KW-0915">Sodium</keyword>
<dbReference type="InterPro" id="IPR036412">
    <property type="entry name" value="HAD-like_sf"/>
</dbReference>
<dbReference type="InterPro" id="IPR018303">
    <property type="entry name" value="ATPase_P-typ_P_site"/>
</dbReference>
<dbReference type="GO" id="GO:0000287">
    <property type="term" value="F:magnesium ion binding"/>
    <property type="evidence" value="ECO:0007669"/>
    <property type="project" value="UniProtKB-UniRule"/>
</dbReference>
<dbReference type="InterPro" id="IPR023298">
    <property type="entry name" value="ATPase_P-typ_TM_dom_sf"/>
</dbReference>
<feature type="domain" description="P-type ATPase C-terminal" evidence="24">
    <location>
        <begin position="938"/>
        <end position="1199"/>
    </location>
</feature>
<evidence type="ECO:0000256" key="4">
    <source>
        <dbReference type="ARBA" id="ARBA00022692"/>
    </source>
</evidence>
<feature type="binding site" evidence="17">
    <location>
        <position position="655"/>
    </location>
    <ligand>
        <name>ATP</name>
        <dbReference type="ChEBI" id="CHEBI:30616"/>
    </ligand>
</feature>
<sequence length="1271" mass="145301">MSVLPPIVDAGYQKSAPSDKRSNEPEDEDKKTFQERGDKSEIYSSKGEDIDEESKLYQQELDNDMPKPIYSKSKRKRGNKVAPKVISSVPDLKNSSSIRKRKETELDEENTRIFELHEDNEGYPSNYIKTTKYNIFTFVPVSLLVQFFRIANIYFLIICILTLIPTISTLTPLTAILPLVFVLLVSMIREGIEDYYRYKSDKKSNGKKVLVLNEHNKFENLSSRDLKVGDIVLIHSEDTFPADIVMLKSSNGPNAFIQTSSLDGEKNLKKRYVPKGLDEFTKPVDEQAYFLGGTCTTLMPDKDLHDFTGKLEVNNVTYSLSIEQLMLKDSKLKNTNWIIGTVAFTGRDTKVMLNSTKSRIKISSLEKQLNNVIVFLFFLQILICALLSMIMTIYDDVKDDNQDYYLGNGHSNEDPFLNFFSFFLLMSTLIPISLIVTLEVLKVVQCYFITQDAQMFDVEAGAGTKVSSTTINEELGQVTYIFSDKTGTLTQNIMEFRSLLCGKETYGQIGKPGATRKLSNVEKKKELETNFKSRKLNRVLSEPKEESKDPLVIYSTNGNTKMELCSETEKVQELIKLLSVCHDCEAEEAVVDDKNIKFYQGASPDEITLVDFARDHGFEFDEANDKAIYTSINPESGLTDAPVKKEYKIHKKIPFTSDRARMSVLITDPDDGQYKLYIKGADSKIKALLDPKQKDPDAMQKLEQFLNKASSQGLRTLLMACRVLDPEEFDKIQSDLREAEADVVNAKERVAEISEEYEKGVVLLGATCVEDKLQENVCETLEDFRRANIKVWMLTGDKLETAKNIGFSCKLLTKEMFIFQAQGAEEAKEVFTEQRVKDNQDLMKQGKPRAIVFDSGALGHLFANPQSLQYFISIAKSCNAVVLSRASPAQKADIVTLISKDDPNNITLSIGDGANDVPMISVADVGIGIFGKEGVNAAQAADFAIHQFKYIWDLVLYHGRFNYIRNSELILYFFYKNVIFTIPQVYFAFISDFSAQTIFDDWYISFYNLFFTSMPIMLRSIFETDIDWQVWNRNHKQDAEDHRVTKREIIRNLTPRLYYIGNRKTIFTYKNYAIWLCISITHSIIAFFGTLFCYQNAIFNESGKTPDLWSYSVCMFFSVILGVSIRLMITQRLHNVFNILSISLLSIMLYYTYSWVSNLTSFSKTYLTSEQLHTSPLFYLTIFLCAGLICILDLFQQSILVNLVGSPSEYMRKVANNHKDFSEGWELEFNRLMRIKEQKYTLQDIKHENIIAKKRAQRMADLQHKLANRKK</sequence>
<dbReference type="GO" id="GO:0005886">
    <property type="term" value="C:plasma membrane"/>
    <property type="evidence" value="ECO:0007669"/>
    <property type="project" value="TreeGrafter"/>
</dbReference>
<evidence type="ECO:0000259" key="22">
    <source>
        <dbReference type="Pfam" id="PF00122"/>
    </source>
</evidence>
<evidence type="ECO:0000256" key="11">
    <source>
        <dbReference type="ARBA" id="ARBA00023053"/>
    </source>
</evidence>
<evidence type="ECO:0000256" key="1">
    <source>
        <dbReference type="ARBA" id="ARBA00004141"/>
    </source>
</evidence>
<evidence type="ECO:0000256" key="8">
    <source>
        <dbReference type="ARBA" id="ARBA00022842"/>
    </source>
</evidence>
<feature type="transmembrane region" description="Helical" evidence="19">
    <location>
        <begin position="1002"/>
        <end position="1022"/>
    </location>
</feature>
<evidence type="ECO:0000256" key="5">
    <source>
        <dbReference type="ARBA" id="ARBA00022723"/>
    </source>
</evidence>
<dbReference type="PANTHER" id="PTHR24092">
    <property type="entry name" value="PROBABLE PHOSPHOLIPID-TRANSPORTING ATPASE"/>
    <property type="match status" value="1"/>
</dbReference>
<dbReference type="InterPro" id="IPR008250">
    <property type="entry name" value="ATPase_P-typ_transduc_dom_A_sf"/>
</dbReference>
<dbReference type="GO" id="GO:0045332">
    <property type="term" value="P:phospholipid translocation"/>
    <property type="evidence" value="ECO:0007669"/>
    <property type="project" value="TreeGrafter"/>
</dbReference>
<feature type="binding site" evidence="17">
    <location>
        <position position="484"/>
    </location>
    <ligand>
        <name>ATP</name>
        <dbReference type="ChEBI" id="CHEBI:30616"/>
    </ligand>
</feature>
<evidence type="ECO:0000256" key="19">
    <source>
        <dbReference type="RuleBase" id="RU362033"/>
    </source>
</evidence>
<keyword evidence="13" id="KW-0406">Ion transport</keyword>
<feature type="binding site" evidence="17">
    <location>
        <position position="679"/>
    </location>
    <ligand>
        <name>ATP</name>
        <dbReference type="ChEBI" id="CHEBI:30616"/>
    </ligand>
</feature>
<dbReference type="GO" id="GO:0140326">
    <property type="term" value="F:ATPase-coupled intramembrane lipid transporter activity"/>
    <property type="evidence" value="ECO:0007669"/>
    <property type="project" value="UniProtKB-EC"/>
</dbReference>
<dbReference type="GO" id="GO:0008554">
    <property type="term" value="F:P-type sodium transporter activity"/>
    <property type="evidence" value="ECO:0007669"/>
    <property type="project" value="UniProtKB-EC"/>
</dbReference>
<evidence type="ECO:0000256" key="2">
    <source>
        <dbReference type="ARBA" id="ARBA00004308"/>
    </source>
</evidence>
<feature type="transmembrane region" description="Helical" evidence="19">
    <location>
        <begin position="1136"/>
        <end position="1156"/>
    </location>
</feature>
<feature type="binding site" evidence="18">
    <location>
        <position position="486"/>
    </location>
    <ligand>
        <name>Mg(2+)</name>
        <dbReference type="ChEBI" id="CHEBI:18420"/>
    </ligand>
</feature>
<feature type="binding site" evidence="17">
    <location>
        <position position="485"/>
    </location>
    <ligand>
        <name>ATP</name>
        <dbReference type="ChEBI" id="CHEBI:30616"/>
    </ligand>
</feature>
<accession>A0AAD1X724</accession>
<dbReference type="PANTHER" id="PTHR24092:SF150">
    <property type="entry name" value="PHOSPHOLIPID-TRANSPORTING ATPASE"/>
    <property type="match status" value="1"/>
</dbReference>
<dbReference type="Pfam" id="PF13246">
    <property type="entry name" value="Cation_ATPase"/>
    <property type="match status" value="1"/>
</dbReference>
<dbReference type="SUPFAM" id="SSF81660">
    <property type="entry name" value="Metal cation-transporting ATPase, ATP-binding domain N"/>
    <property type="match status" value="1"/>
</dbReference>
<dbReference type="AlphaFoldDB" id="A0AAD1X724"/>
<feature type="binding site" evidence="17">
    <location>
        <position position="715"/>
    </location>
    <ligand>
        <name>ATP</name>
        <dbReference type="ChEBI" id="CHEBI:30616"/>
    </ligand>
</feature>
<dbReference type="NCBIfam" id="TIGR01494">
    <property type="entry name" value="ATPase_P-type"/>
    <property type="match status" value="1"/>
</dbReference>
<feature type="binding site" evidence="18">
    <location>
        <position position="484"/>
    </location>
    <ligand>
        <name>Mg(2+)</name>
        <dbReference type="ChEBI" id="CHEBI:18420"/>
    </ligand>
</feature>
<evidence type="ECO:0000256" key="17">
    <source>
        <dbReference type="PIRSR" id="PIRSR606539-2"/>
    </source>
</evidence>
<feature type="binding site" evidence="17">
    <location>
        <position position="796"/>
    </location>
    <ligand>
        <name>ATP</name>
        <dbReference type="ChEBI" id="CHEBI:30616"/>
    </ligand>
</feature>
<reference evidence="25" key="1">
    <citation type="submission" date="2023-07" db="EMBL/GenBank/DDBJ databases">
        <authorList>
            <consortium name="AG Swart"/>
            <person name="Singh M."/>
            <person name="Singh A."/>
            <person name="Seah K."/>
            <person name="Emmerich C."/>
        </authorList>
    </citation>
    <scope>NUCLEOTIDE SEQUENCE</scope>
    <source>
        <strain evidence="25">DP1</strain>
    </source>
</reference>
<feature type="binding site" evidence="17">
    <location>
        <position position="606"/>
    </location>
    <ligand>
        <name>ATP</name>
        <dbReference type="ChEBI" id="CHEBI:30616"/>
    </ligand>
</feature>
<dbReference type="InterPro" id="IPR059000">
    <property type="entry name" value="ATPase_P-type_domA"/>
</dbReference>
<feature type="binding site" evidence="17">
    <location>
        <position position="486"/>
    </location>
    <ligand>
        <name>ATP</name>
        <dbReference type="ChEBI" id="CHEBI:30616"/>
    </ligand>
</feature>
<comment type="cofactor">
    <cofactor evidence="18">
        <name>Mg(2+)</name>
        <dbReference type="ChEBI" id="CHEBI:18420"/>
    </cofactor>
</comment>
<dbReference type="FunFam" id="3.40.50.1000:FF:000001">
    <property type="entry name" value="Phospholipid-transporting ATPase IC"/>
    <property type="match status" value="1"/>
</dbReference>
<dbReference type="Gene3D" id="3.40.1110.10">
    <property type="entry name" value="Calcium-transporting ATPase, cytoplasmic domain N"/>
    <property type="match status" value="1"/>
</dbReference>
<keyword evidence="7 17" id="KW-0067">ATP-binding</keyword>
<evidence type="ECO:0000259" key="23">
    <source>
        <dbReference type="Pfam" id="PF16209"/>
    </source>
</evidence>
<comment type="catalytic activity">
    <reaction evidence="15">
        <text>Na(+)(in) + ATP + H2O = Na(+)(out) + ADP + phosphate + H(+)</text>
        <dbReference type="Rhea" id="RHEA:14633"/>
        <dbReference type="ChEBI" id="CHEBI:15377"/>
        <dbReference type="ChEBI" id="CHEBI:15378"/>
        <dbReference type="ChEBI" id="CHEBI:29101"/>
        <dbReference type="ChEBI" id="CHEBI:30616"/>
        <dbReference type="ChEBI" id="CHEBI:43474"/>
        <dbReference type="ChEBI" id="CHEBI:456216"/>
        <dbReference type="EC" id="7.2.2.3"/>
    </reaction>
    <physiologicalReaction direction="left-to-right" evidence="15">
        <dbReference type="Rhea" id="RHEA:14634"/>
    </physiologicalReaction>
</comment>
<dbReference type="InterPro" id="IPR044492">
    <property type="entry name" value="P_typ_ATPase_HD_dom"/>
</dbReference>
<dbReference type="Pfam" id="PF00122">
    <property type="entry name" value="E1-E2_ATPase"/>
    <property type="match status" value="1"/>
</dbReference>
<evidence type="ECO:0000256" key="10">
    <source>
        <dbReference type="ARBA" id="ARBA00022989"/>
    </source>
</evidence>
<feature type="binding site" evidence="17">
    <location>
        <position position="915"/>
    </location>
    <ligand>
        <name>ATP</name>
        <dbReference type="ChEBI" id="CHEBI:30616"/>
    </ligand>
</feature>
<feature type="binding site" evidence="17">
    <location>
        <position position="916"/>
    </location>
    <ligand>
        <name>ATP</name>
        <dbReference type="ChEBI" id="CHEBI:30616"/>
    </ligand>
</feature>
<feature type="binding site" evidence="17">
    <location>
        <position position="795"/>
    </location>
    <ligand>
        <name>ATP</name>
        <dbReference type="ChEBI" id="CHEBI:30616"/>
    </ligand>
</feature>
<feature type="binding site" evidence="17">
    <location>
        <position position="885"/>
    </location>
    <ligand>
        <name>ATP</name>
        <dbReference type="ChEBI" id="CHEBI:30616"/>
    </ligand>
</feature>
<evidence type="ECO:0000256" key="12">
    <source>
        <dbReference type="ARBA" id="ARBA00023136"/>
    </source>
</evidence>
<feature type="binding site" evidence="17">
    <location>
        <position position="891"/>
    </location>
    <ligand>
        <name>ATP</name>
        <dbReference type="ChEBI" id="CHEBI:30616"/>
    </ligand>
</feature>
<dbReference type="EC" id="7.6.2.1" evidence="19"/>
<dbReference type="InterPro" id="IPR032631">
    <property type="entry name" value="P-type_ATPase_N"/>
</dbReference>
<feature type="domain" description="P-type ATPase A" evidence="22">
    <location>
        <begin position="207"/>
        <end position="268"/>
    </location>
</feature>
<dbReference type="EMBL" id="CAMPGE010001097">
    <property type="protein sequence ID" value="CAI2359865.1"/>
    <property type="molecule type" value="Genomic_DNA"/>
</dbReference>
<feature type="binding site" evidence="17">
    <location>
        <position position="797"/>
    </location>
    <ligand>
        <name>ATP</name>
        <dbReference type="ChEBI" id="CHEBI:30616"/>
    </ligand>
</feature>
<name>A0AAD1X724_EUPCR</name>
<evidence type="ECO:0000256" key="13">
    <source>
        <dbReference type="ARBA" id="ARBA00023201"/>
    </source>
</evidence>
<dbReference type="PROSITE" id="PS00154">
    <property type="entry name" value="ATPASE_E1_E2"/>
    <property type="match status" value="1"/>
</dbReference>
<dbReference type="SFLD" id="SFLDG00002">
    <property type="entry name" value="C1.7:_P-type_atpase_like"/>
    <property type="match status" value="1"/>
</dbReference>
<evidence type="ECO:0000313" key="25">
    <source>
        <dbReference type="EMBL" id="CAI2359865.1"/>
    </source>
</evidence>
<evidence type="ECO:0000259" key="24">
    <source>
        <dbReference type="Pfam" id="PF16212"/>
    </source>
</evidence>
<keyword evidence="4 19" id="KW-0812">Transmembrane</keyword>
<comment type="catalytic activity">
    <reaction evidence="14 19">
        <text>ATP + H2O + phospholipidSide 1 = ADP + phosphate + phospholipidSide 2.</text>
        <dbReference type="EC" id="7.6.2.1"/>
    </reaction>
</comment>
<feature type="binding site" evidence="18">
    <location>
        <position position="916"/>
    </location>
    <ligand>
        <name>Mg(2+)</name>
        <dbReference type="ChEBI" id="CHEBI:18420"/>
    </ligand>
</feature>
<keyword evidence="20" id="KW-0175">Coiled coil</keyword>
<feature type="transmembrane region" description="Helical" evidence="19">
    <location>
        <begin position="135"/>
        <end position="164"/>
    </location>
</feature>
<keyword evidence="13" id="KW-0813">Transport</keyword>
<evidence type="ECO:0000256" key="15">
    <source>
        <dbReference type="ARBA" id="ARBA00049499"/>
    </source>
</evidence>